<dbReference type="InterPro" id="IPR003660">
    <property type="entry name" value="HAMP_dom"/>
</dbReference>
<dbReference type="PROSITE" id="PS50109">
    <property type="entry name" value="HIS_KIN"/>
    <property type="match status" value="1"/>
</dbReference>
<dbReference type="PRINTS" id="PR00344">
    <property type="entry name" value="BCTRLSENSOR"/>
</dbReference>
<keyword evidence="7" id="KW-0808">Transferase</keyword>
<evidence type="ECO:0000256" key="6">
    <source>
        <dbReference type="ARBA" id="ARBA00022553"/>
    </source>
</evidence>
<dbReference type="InterPro" id="IPR036890">
    <property type="entry name" value="HATPase_C_sf"/>
</dbReference>
<dbReference type="InterPro" id="IPR005467">
    <property type="entry name" value="His_kinase_dom"/>
</dbReference>
<evidence type="ECO:0000313" key="19">
    <source>
        <dbReference type="Proteomes" id="UP001596977"/>
    </source>
</evidence>
<evidence type="ECO:0000256" key="2">
    <source>
        <dbReference type="ARBA" id="ARBA00004429"/>
    </source>
</evidence>
<dbReference type="EMBL" id="JBHTJG010000002">
    <property type="protein sequence ID" value="MFD0946160.1"/>
    <property type="molecule type" value="Genomic_DNA"/>
</dbReference>
<evidence type="ECO:0000256" key="10">
    <source>
        <dbReference type="ARBA" id="ARBA00022777"/>
    </source>
</evidence>
<feature type="transmembrane region" description="Helical" evidence="15">
    <location>
        <begin position="12"/>
        <end position="33"/>
    </location>
</feature>
<dbReference type="EC" id="2.7.13.3" evidence="3"/>
<evidence type="ECO:0000256" key="9">
    <source>
        <dbReference type="ARBA" id="ARBA00022741"/>
    </source>
</evidence>
<evidence type="ECO:0000256" key="13">
    <source>
        <dbReference type="ARBA" id="ARBA00023012"/>
    </source>
</evidence>
<proteinExistence type="predicted"/>
<evidence type="ECO:0000256" key="15">
    <source>
        <dbReference type="SAM" id="Phobius"/>
    </source>
</evidence>
<feature type="domain" description="Histidine kinase" evidence="16">
    <location>
        <begin position="229"/>
        <end position="425"/>
    </location>
</feature>
<evidence type="ECO:0000313" key="18">
    <source>
        <dbReference type="EMBL" id="MFD0946160.1"/>
    </source>
</evidence>
<accession>A0ABW3H3X8</accession>
<dbReference type="CDD" id="cd00075">
    <property type="entry name" value="HATPase"/>
    <property type="match status" value="1"/>
</dbReference>
<comment type="caution">
    <text evidence="18">The sequence shown here is derived from an EMBL/GenBank/DDBJ whole genome shotgun (WGS) entry which is preliminary data.</text>
</comment>
<keyword evidence="10 18" id="KW-0418">Kinase</keyword>
<dbReference type="SMART" id="SM00387">
    <property type="entry name" value="HATPase_c"/>
    <property type="match status" value="1"/>
</dbReference>
<name>A0ABW3H3X8_9SPHN</name>
<dbReference type="PROSITE" id="PS50885">
    <property type="entry name" value="HAMP"/>
    <property type="match status" value="1"/>
</dbReference>
<dbReference type="InterPro" id="IPR004358">
    <property type="entry name" value="Sig_transdc_His_kin-like_C"/>
</dbReference>
<comment type="catalytic activity">
    <reaction evidence="1">
        <text>ATP + protein L-histidine = ADP + protein N-phospho-L-histidine.</text>
        <dbReference type="EC" id="2.7.13.3"/>
    </reaction>
</comment>
<gene>
    <name evidence="18" type="ORF">ACFQ1E_07420</name>
</gene>
<dbReference type="GO" id="GO:0016301">
    <property type="term" value="F:kinase activity"/>
    <property type="evidence" value="ECO:0007669"/>
    <property type="project" value="UniProtKB-KW"/>
</dbReference>
<dbReference type="SUPFAM" id="SSF47384">
    <property type="entry name" value="Homodimeric domain of signal transducing histidine kinase"/>
    <property type="match status" value="1"/>
</dbReference>
<dbReference type="InterPro" id="IPR050980">
    <property type="entry name" value="2C_sensor_his_kinase"/>
</dbReference>
<evidence type="ECO:0000256" key="14">
    <source>
        <dbReference type="ARBA" id="ARBA00023136"/>
    </source>
</evidence>
<dbReference type="InterPro" id="IPR003661">
    <property type="entry name" value="HisK_dim/P_dom"/>
</dbReference>
<comment type="subcellular location">
    <subcellularLocation>
        <location evidence="2">Cell inner membrane</location>
        <topology evidence="2">Multi-pass membrane protein</topology>
    </subcellularLocation>
</comment>
<dbReference type="SMART" id="SM00304">
    <property type="entry name" value="HAMP"/>
    <property type="match status" value="1"/>
</dbReference>
<keyword evidence="11" id="KW-0067">ATP-binding</keyword>
<dbReference type="Pfam" id="PF02518">
    <property type="entry name" value="HATPase_c"/>
    <property type="match status" value="1"/>
</dbReference>
<evidence type="ECO:0000256" key="5">
    <source>
        <dbReference type="ARBA" id="ARBA00022519"/>
    </source>
</evidence>
<evidence type="ECO:0000256" key="12">
    <source>
        <dbReference type="ARBA" id="ARBA00022989"/>
    </source>
</evidence>
<keyword evidence="4" id="KW-1003">Cell membrane</keyword>
<keyword evidence="12 15" id="KW-1133">Transmembrane helix</keyword>
<keyword evidence="5" id="KW-0997">Cell inner membrane</keyword>
<dbReference type="PANTHER" id="PTHR44936">
    <property type="entry name" value="SENSOR PROTEIN CREC"/>
    <property type="match status" value="1"/>
</dbReference>
<keyword evidence="19" id="KW-1185">Reference proteome</keyword>
<feature type="domain" description="HAMP" evidence="17">
    <location>
        <begin position="170"/>
        <end position="221"/>
    </location>
</feature>
<dbReference type="Gene3D" id="3.30.565.10">
    <property type="entry name" value="Histidine kinase-like ATPase, C-terminal domain"/>
    <property type="match status" value="1"/>
</dbReference>
<keyword evidence="13" id="KW-0902">Two-component regulatory system</keyword>
<dbReference type="Proteomes" id="UP001596977">
    <property type="component" value="Unassembled WGS sequence"/>
</dbReference>
<evidence type="ECO:0000259" key="16">
    <source>
        <dbReference type="PROSITE" id="PS50109"/>
    </source>
</evidence>
<dbReference type="PANTHER" id="PTHR44936:SF5">
    <property type="entry name" value="SENSOR HISTIDINE KINASE ENVZ"/>
    <property type="match status" value="1"/>
</dbReference>
<dbReference type="Gene3D" id="1.10.287.130">
    <property type="match status" value="1"/>
</dbReference>
<keyword evidence="8 15" id="KW-0812">Transmembrane</keyword>
<protein>
    <recommendedName>
        <fullName evidence="3">histidine kinase</fullName>
        <ecNumber evidence="3">2.7.13.3</ecNumber>
    </recommendedName>
</protein>
<organism evidence="18 19">
    <name type="scientific">Sphingomonas canadensis</name>
    <dbReference type="NCBI Taxonomy" id="1219257"/>
    <lineage>
        <taxon>Bacteria</taxon>
        <taxon>Pseudomonadati</taxon>
        <taxon>Pseudomonadota</taxon>
        <taxon>Alphaproteobacteria</taxon>
        <taxon>Sphingomonadales</taxon>
        <taxon>Sphingomonadaceae</taxon>
        <taxon>Sphingomonas</taxon>
    </lineage>
</organism>
<keyword evidence="9" id="KW-0547">Nucleotide-binding</keyword>
<dbReference type="InterPro" id="IPR003594">
    <property type="entry name" value="HATPase_dom"/>
</dbReference>
<dbReference type="CDD" id="cd06225">
    <property type="entry name" value="HAMP"/>
    <property type="match status" value="1"/>
</dbReference>
<evidence type="ECO:0000256" key="11">
    <source>
        <dbReference type="ARBA" id="ARBA00022840"/>
    </source>
</evidence>
<reference evidence="19" key="1">
    <citation type="journal article" date="2019" name="Int. J. Syst. Evol. Microbiol.">
        <title>The Global Catalogue of Microorganisms (GCM) 10K type strain sequencing project: providing services to taxonomists for standard genome sequencing and annotation.</title>
        <authorList>
            <consortium name="The Broad Institute Genomics Platform"/>
            <consortium name="The Broad Institute Genome Sequencing Center for Infectious Disease"/>
            <person name="Wu L."/>
            <person name="Ma J."/>
        </authorList>
    </citation>
    <scope>NUCLEOTIDE SEQUENCE [LARGE SCALE GENOMIC DNA]</scope>
    <source>
        <strain evidence="19">CCUG 62982</strain>
    </source>
</reference>
<evidence type="ECO:0000256" key="8">
    <source>
        <dbReference type="ARBA" id="ARBA00022692"/>
    </source>
</evidence>
<evidence type="ECO:0000256" key="4">
    <source>
        <dbReference type="ARBA" id="ARBA00022475"/>
    </source>
</evidence>
<sequence>MNAEDARAPSIVRPIVLLVVAAVAVATFVQFAVTFSGPPPRSAPVAFSRIAETLRTGTDPSPMGRPLKVTIQGAPPPPLPGGEPSPALDARIATLIPGAAGKVIGDYVWRGPALGDAVPDTFRIAMATRGGFRVVETAPEAWFTRWHAVTLTSMFAVLAVLAYAAWRIALAISGPIARLARAAHGVRLESRTPIPREGPREVRELADAIDSMRARILESAEARTAMLVAIAHDLGTPLARLAFRIEQMPEGARERAAADIDEARSMLADVLRLSRDSRTSEQRERIELGSMIESVAEDLRDGGMPIDVSPGPRAVVAGDAQALRRMLVNLAENAVRYGGIARMGWTRSEGRVDLWVDDDGPGFGPHPELLFAPFVRGEGSRSRSTGGTGLGLAIVRGIAEAHGGRVSLESRTGGGGRAMVRLPAE</sequence>
<evidence type="ECO:0000256" key="3">
    <source>
        <dbReference type="ARBA" id="ARBA00012438"/>
    </source>
</evidence>
<keyword evidence="14 15" id="KW-0472">Membrane</keyword>
<dbReference type="SUPFAM" id="SSF55874">
    <property type="entry name" value="ATPase domain of HSP90 chaperone/DNA topoisomerase II/histidine kinase"/>
    <property type="match status" value="1"/>
</dbReference>
<evidence type="ECO:0000256" key="7">
    <source>
        <dbReference type="ARBA" id="ARBA00022679"/>
    </source>
</evidence>
<dbReference type="RefSeq" id="WP_264943058.1">
    <property type="nucleotide sequence ID" value="NZ_JAPDRA010000002.1"/>
</dbReference>
<dbReference type="InterPro" id="IPR036097">
    <property type="entry name" value="HisK_dim/P_sf"/>
</dbReference>
<keyword evidence="6" id="KW-0597">Phosphoprotein</keyword>
<evidence type="ECO:0000259" key="17">
    <source>
        <dbReference type="PROSITE" id="PS50885"/>
    </source>
</evidence>
<evidence type="ECO:0000256" key="1">
    <source>
        <dbReference type="ARBA" id="ARBA00000085"/>
    </source>
</evidence>
<dbReference type="CDD" id="cd00082">
    <property type="entry name" value="HisKA"/>
    <property type="match status" value="1"/>
</dbReference>